<evidence type="ECO:0000256" key="3">
    <source>
        <dbReference type="ARBA" id="ARBA00004972"/>
    </source>
</evidence>
<evidence type="ECO:0000256" key="8">
    <source>
        <dbReference type="ARBA" id="ARBA00022989"/>
    </source>
</evidence>
<evidence type="ECO:0000256" key="13">
    <source>
        <dbReference type="ARBA" id="ARBA00023221"/>
    </source>
</evidence>
<evidence type="ECO:0000256" key="12">
    <source>
        <dbReference type="ARBA" id="ARBA00023136"/>
    </source>
</evidence>
<evidence type="ECO:0000256" key="6">
    <source>
        <dbReference type="ARBA" id="ARBA00022723"/>
    </source>
</evidence>
<dbReference type="InterPro" id="IPR050584">
    <property type="entry name" value="Cholesterol_7-desaturase"/>
</dbReference>
<dbReference type="SUPFAM" id="SSF55961">
    <property type="entry name" value="Bet v1-like"/>
    <property type="match status" value="1"/>
</dbReference>
<comment type="catalytic activity">
    <reaction evidence="19">
        <text>cholesterol + NADH + O2 + H(+) = 7-dehydrocholesterol + NAD(+) + 2 H2O</text>
        <dbReference type="Rhea" id="RHEA:51644"/>
        <dbReference type="ChEBI" id="CHEBI:15377"/>
        <dbReference type="ChEBI" id="CHEBI:15378"/>
        <dbReference type="ChEBI" id="CHEBI:15379"/>
        <dbReference type="ChEBI" id="CHEBI:16113"/>
        <dbReference type="ChEBI" id="CHEBI:17759"/>
        <dbReference type="ChEBI" id="CHEBI:57540"/>
        <dbReference type="ChEBI" id="CHEBI:57945"/>
        <dbReference type="EC" id="1.14.19.21"/>
    </reaction>
    <physiologicalReaction direction="left-to-right" evidence="19">
        <dbReference type="Rhea" id="RHEA:51645"/>
    </physiologicalReaction>
</comment>
<keyword evidence="10" id="KW-0408">Iron</keyword>
<dbReference type="InterPro" id="IPR045605">
    <property type="entry name" value="KshA-like_C"/>
</dbReference>
<evidence type="ECO:0000256" key="20">
    <source>
        <dbReference type="ARBA" id="ARBA00049548"/>
    </source>
</evidence>
<evidence type="ECO:0000313" key="22">
    <source>
        <dbReference type="EMBL" id="OWV03446.1"/>
    </source>
</evidence>
<evidence type="ECO:0000313" key="23">
    <source>
        <dbReference type="Proteomes" id="UP000197174"/>
    </source>
</evidence>
<keyword evidence="8" id="KW-1133">Transmembrane helix</keyword>
<comment type="catalytic activity">
    <reaction evidence="20">
        <text>cholesterol + NADPH + O2 + H(+) = 7-dehydrocholesterol + NADP(+) + 2 H2O</text>
        <dbReference type="Rhea" id="RHEA:45024"/>
        <dbReference type="ChEBI" id="CHEBI:15377"/>
        <dbReference type="ChEBI" id="CHEBI:15378"/>
        <dbReference type="ChEBI" id="CHEBI:15379"/>
        <dbReference type="ChEBI" id="CHEBI:16113"/>
        <dbReference type="ChEBI" id="CHEBI:17759"/>
        <dbReference type="ChEBI" id="CHEBI:57783"/>
        <dbReference type="ChEBI" id="CHEBI:58349"/>
        <dbReference type="EC" id="1.14.19.21"/>
    </reaction>
    <physiologicalReaction direction="left-to-right" evidence="20">
        <dbReference type="Rhea" id="RHEA:45025"/>
    </physiologicalReaction>
</comment>
<dbReference type="GO" id="GO:0016042">
    <property type="term" value="P:lipid catabolic process"/>
    <property type="evidence" value="ECO:0007669"/>
    <property type="project" value="UniProtKB-KW"/>
</dbReference>
<keyword evidence="13" id="KW-0753">Steroid metabolism</keyword>
<dbReference type="InterPro" id="IPR017941">
    <property type="entry name" value="Rieske_2Fe-2S"/>
</dbReference>
<keyword evidence="4" id="KW-0812">Transmembrane</keyword>
<comment type="subcellular location">
    <subcellularLocation>
        <location evidence="2">Membrane</location>
    </subcellularLocation>
</comment>
<dbReference type="PROSITE" id="PS51296">
    <property type="entry name" value="RIESKE"/>
    <property type="match status" value="1"/>
</dbReference>
<dbReference type="Pfam" id="PF00355">
    <property type="entry name" value="Rieske"/>
    <property type="match status" value="1"/>
</dbReference>
<sequence>MIDNRNVKRGPTPADEAIGAPLPYPEGWFCVGTTAQLRRTPVVTRRIAGRDVVVHRTRRGVVRATDPYCPHLGAHLGTAGRVAGEALVCGFHGFAFAADGTCVRTGYADRTPPAARLGQWPVCERGGLVFVWFSPKGAPPSWEPPALSRQGFPLTAVRCHVLPGHPQDVAENAVDIGHLAVFHKFYGIEVVEPISFEGPHLHARYRWKQRFPLIGTRSVEYRTSVSGLGYILVNAEVPQLGLRARMWAMATPIAPWRIEFRFATSISATRTRQGSAVTGLATATLSRVLTRAALLIVSPEATRDVPIWSTKTYLEHPRLVKGDGPIGKFRHWAGQFYADN</sequence>
<evidence type="ECO:0000256" key="7">
    <source>
        <dbReference type="ARBA" id="ARBA00022963"/>
    </source>
</evidence>
<dbReference type="CDD" id="cd03469">
    <property type="entry name" value="Rieske_RO_Alpha_N"/>
    <property type="match status" value="1"/>
</dbReference>
<dbReference type="GO" id="GO:0005737">
    <property type="term" value="C:cytoplasm"/>
    <property type="evidence" value="ECO:0007669"/>
    <property type="project" value="TreeGrafter"/>
</dbReference>
<dbReference type="PANTHER" id="PTHR21266:SF32">
    <property type="entry name" value="CHOLESTEROL 7-DESATURASE NVD"/>
    <property type="match status" value="1"/>
</dbReference>
<dbReference type="InterPro" id="IPR036922">
    <property type="entry name" value="Rieske_2Fe-2S_sf"/>
</dbReference>
<dbReference type="SUPFAM" id="SSF50022">
    <property type="entry name" value="ISP domain"/>
    <property type="match status" value="1"/>
</dbReference>
<evidence type="ECO:0000256" key="15">
    <source>
        <dbReference type="ARBA" id="ARBA00025729"/>
    </source>
</evidence>
<evidence type="ECO:0000256" key="4">
    <source>
        <dbReference type="ARBA" id="ARBA00022692"/>
    </source>
</evidence>
<evidence type="ECO:0000256" key="5">
    <source>
        <dbReference type="ARBA" id="ARBA00022714"/>
    </source>
</evidence>
<keyword evidence="23" id="KW-1185">Reference proteome</keyword>
<dbReference type="RefSeq" id="WP_088645938.1">
    <property type="nucleotide sequence ID" value="NZ_MZMV01000043.1"/>
</dbReference>
<dbReference type="Gene3D" id="2.102.10.10">
    <property type="entry name" value="Rieske [2Fe-2S] iron-sulphur domain"/>
    <property type="match status" value="1"/>
</dbReference>
<dbReference type="AlphaFoldDB" id="A0A246RH79"/>
<comment type="pathway">
    <text evidence="3">Hormone biosynthesis.</text>
</comment>
<evidence type="ECO:0000256" key="16">
    <source>
        <dbReference type="ARBA" id="ARBA00026095"/>
    </source>
</evidence>
<evidence type="ECO:0000256" key="10">
    <source>
        <dbReference type="ARBA" id="ARBA00023004"/>
    </source>
</evidence>
<keyword evidence="9" id="KW-0560">Oxidoreductase</keyword>
<dbReference type="Pfam" id="PF19298">
    <property type="entry name" value="KshA_C"/>
    <property type="match status" value="1"/>
</dbReference>
<reference evidence="22 23" key="1">
    <citation type="submission" date="2017-03" db="EMBL/GenBank/DDBJ databases">
        <title>Whole genome sequence of Micromonospora wenchangensis, isolated from mangrove soil.</title>
        <authorList>
            <person name="Yang H."/>
        </authorList>
    </citation>
    <scope>NUCLEOTIDE SEQUENCE [LARGE SCALE GENOMIC DNA]</scope>
    <source>
        <strain evidence="22 23">CCTCC AA 2012002</strain>
    </source>
</reference>
<evidence type="ECO:0000256" key="9">
    <source>
        <dbReference type="ARBA" id="ARBA00023002"/>
    </source>
</evidence>
<evidence type="ECO:0000256" key="17">
    <source>
        <dbReference type="ARBA" id="ARBA00030944"/>
    </source>
</evidence>
<dbReference type="PANTHER" id="PTHR21266">
    <property type="entry name" value="IRON-SULFUR DOMAIN CONTAINING PROTEIN"/>
    <property type="match status" value="1"/>
</dbReference>
<keyword evidence="7" id="KW-0442">Lipid degradation</keyword>
<evidence type="ECO:0000256" key="2">
    <source>
        <dbReference type="ARBA" id="ARBA00004370"/>
    </source>
</evidence>
<accession>A0A246RH79</accession>
<keyword evidence="13" id="KW-0443">Lipid metabolism</keyword>
<dbReference type="GO" id="GO:0016020">
    <property type="term" value="C:membrane"/>
    <property type="evidence" value="ECO:0007669"/>
    <property type="project" value="UniProtKB-SubCell"/>
</dbReference>
<dbReference type="EC" id="1.14.19.21" evidence="16"/>
<gene>
    <name evidence="22" type="ORF">B5D80_22665</name>
</gene>
<dbReference type="GO" id="GO:0004497">
    <property type="term" value="F:monooxygenase activity"/>
    <property type="evidence" value="ECO:0007669"/>
    <property type="project" value="UniProtKB-ARBA"/>
</dbReference>
<dbReference type="Proteomes" id="UP000197174">
    <property type="component" value="Unassembled WGS sequence"/>
</dbReference>
<keyword evidence="5" id="KW-0001">2Fe-2S</keyword>
<proteinExistence type="inferred from homology"/>
<comment type="caution">
    <text evidence="22">The sequence shown here is derived from an EMBL/GenBank/DDBJ whole genome shotgun (WGS) entry which is preliminary data.</text>
</comment>
<evidence type="ECO:0000256" key="1">
    <source>
        <dbReference type="ARBA" id="ARBA00001962"/>
    </source>
</evidence>
<dbReference type="GO" id="GO:0046872">
    <property type="term" value="F:metal ion binding"/>
    <property type="evidence" value="ECO:0007669"/>
    <property type="project" value="UniProtKB-KW"/>
</dbReference>
<comment type="pathway">
    <text evidence="14">Steroid hormone biosynthesis; dafachronic acid biosynthesis.</text>
</comment>
<evidence type="ECO:0000256" key="11">
    <source>
        <dbReference type="ARBA" id="ARBA00023014"/>
    </source>
</evidence>
<dbReference type="OrthoDB" id="5243643at2"/>
<name>A0A246RH79_9ACTN</name>
<evidence type="ECO:0000259" key="21">
    <source>
        <dbReference type="PROSITE" id="PS51296"/>
    </source>
</evidence>
<keyword evidence="11" id="KW-0411">Iron-sulfur</keyword>
<evidence type="ECO:0000256" key="19">
    <source>
        <dbReference type="ARBA" id="ARBA00047853"/>
    </source>
</evidence>
<dbReference type="EMBL" id="MZMV01000043">
    <property type="protein sequence ID" value="OWV03446.1"/>
    <property type="molecule type" value="Genomic_DNA"/>
</dbReference>
<dbReference type="GO" id="GO:0051537">
    <property type="term" value="F:2 iron, 2 sulfur cluster binding"/>
    <property type="evidence" value="ECO:0007669"/>
    <property type="project" value="UniProtKB-KW"/>
</dbReference>
<dbReference type="Gene3D" id="3.90.380.10">
    <property type="entry name" value="Naphthalene 1,2-dioxygenase Alpha Subunit, Chain A, domain 1"/>
    <property type="match status" value="1"/>
</dbReference>
<protein>
    <recommendedName>
        <fullName evidence="16">cholesterol 7-desaturase</fullName>
        <ecNumber evidence="16">1.14.19.21</ecNumber>
    </recommendedName>
    <alternativeName>
        <fullName evidence="17">Rieske-type oxygenase</fullName>
    </alternativeName>
</protein>
<feature type="domain" description="Rieske" evidence="21">
    <location>
        <begin position="28"/>
        <end position="131"/>
    </location>
</feature>
<comment type="subunit">
    <text evidence="18">Homotrimer. The two-component system 3-ketosteroid-9-alpha-monooxygenase is composed of an oxygenase component KshA and a reductase component KshB.</text>
</comment>
<keyword evidence="12" id="KW-0472">Membrane</keyword>
<dbReference type="GO" id="GO:0008203">
    <property type="term" value="P:cholesterol metabolic process"/>
    <property type="evidence" value="ECO:0007669"/>
    <property type="project" value="InterPro"/>
</dbReference>
<comment type="similarity">
    <text evidence="15">Belongs to the cholesterol 7-desaturase family.</text>
</comment>
<comment type="cofactor">
    <cofactor evidence="1">
        <name>Fe cation</name>
        <dbReference type="ChEBI" id="CHEBI:24875"/>
    </cofactor>
</comment>
<keyword evidence="6" id="KW-0479">Metal-binding</keyword>
<organism evidence="22 23">
    <name type="scientific">Micromonospora wenchangensis</name>
    <dbReference type="NCBI Taxonomy" id="1185415"/>
    <lineage>
        <taxon>Bacteria</taxon>
        <taxon>Bacillati</taxon>
        <taxon>Actinomycetota</taxon>
        <taxon>Actinomycetes</taxon>
        <taxon>Micromonosporales</taxon>
        <taxon>Micromonosporaceae</taxon>
        <taxon>Micromonospora</taxon>
    </lineage>
</organism>
<evidence type="ECO:0000256" key="18">
    <source>
        <dbReference type="ARBA" id="ARBA00046982"/>
    </source>
</evidence>
<dbReference type="GO" id="GO:0170056">
    <property type="term" value="F:cholesterol 7-desaturase [NAD(P)H] activity"/>
    <property type="evidence" value="ECO:0007669"/>
    <property type="project" value="UniProtKB-EC"/>
</dbReference>
<evidence type="ECO:0000256" key="14">
    <source>
        <dbReference type="ARBA" id="ARBA00025712"/>
    </source>
</evidence>